<keyword evidence="6 7" id="KW-0472">Membrane</keyword>
<dbReference type="RefSeq" id="WP_009893358.1">
    <property type="nucleotide sequence ID" value="NC_013315.1"/>
</dbReference>
<accession>A0A0H3N3Z4</accession>
<keyword evidence="5 7" id="KW-1133">Transmembrane helix</keyword>
<dbReference type="PANTHER" id="PTHR30489">
    <property type="entry name" value="LIPOPROTEIN-RELEASING SYSTEM TRANSMEMBRANE PROTEIN LOLE"/>
    <property type="match status" value="1"/>
</dbReference>
<comment type="similarity">
    <text evidence="2">Belongs to the ABC-4 integral membrane protein family. LolC/E subfamily.</text>
</comment>
<dbReference type="InterPro" id="IPR051447">
    <property type="entry name" value="Lipoprotein-release_system"/>
</dbReference>
<keyword evidence="3" id="KW-1003">Cell membrane</keyword>
<evidence type="ECO:0000256" key="3">
    <source>
        <dbReference type="ARBA" id="ARBA00022475"/>
    </source>
</evidence>
<sequence>MFRNNNRTFIRKIALNDLKINKLKTYLSGIIIMISTCLLLTVTLVSYNASVDLVNASPYHAIYKSVDEKAKNILYKDKNLSGVGTYKLIGSNKKTDCIMSIVYADDTAIKLMNFQPLKGKLPTNKNEIAISEKYLQEFGLDKDIGDSIKLNYYDDITNKEVQCDFIIVGFLENYYQDNAKQYYTVVSNDYFKNIASTPLQNKSNTFDESRPDTVDVLVKLSEENTEKDSASIKTQLKKIGLSLGIKKYNIYLNDNYIESNLIDGEQIITVLVVGIVVLFSSVFVIYSIFYISVVNSVQMYAKLKSLGMTSFQLKKTISLQGNILSIIFIPLGAIASCIIAYIIQPLAWQMIADLFIILILSLVMFLTVRISLFKPARIISKISAIEAMQYTETKFRKQAKNFSYINIKNLALKNIESNRKKNLIALISLSISGVLFISIANLANSIDFKKQLSQQFVYNEDYIISIKSDNLYEHITEIQQNNPLTDSLKNEIKSIHGVKKLIESKSIKSNIIEPYIKDRDEKQFITLIKGITPELSKSLEEYIVSGKIDYTHLDSDSLIINKYRTKSYGLNLKVGDTVTFNIFSGNDIIKKKMKIIGIIDNSNTGGMFFASDKTLESLTPYNTNLDFSILIDKKHSKEVEEKLLSIIQKNSNLMLYSYEDDYRMITRAFQYIIIASYIFVGLISCFGILNMTNTLINSVLIRKKEFALLQAVGMTRKQLRNMLYREGLNISIKAICTSSILGYFGSNLLCTFIKDVIRLDFINFKFSIFTILIFSFVLIGIQVLVTELLIRNIEKKSLTERLRSQ</sequence>
<name>A0A0H3N3Z4_CLODC</name>
<evidence type="ECO:0000256" key="2">
    <source>
        <dbReference type="ARBA" id="ARBA00005236"/>
    </source>
</evidence>
<dbReference type="KEGG" id="cdc:CD196_1842"/>
<evidence type="ECO:0000313" key="10">
    <source>
        <dbReference type="Proteomes" id="UP000002068"/>
    </source>
</evidence>
<evidence type="ECO:0000259" key="8">
    <source>
        <dbReference type="Pfam" id="PF02687"/>
    </source>
</evidence>
<dbReference type="GO" id="GO:0044874">
    <property type="term" value="P:lipoprotein localization to outer membrane"/>
    <property type="evidence" value="ECO:0007669"/>
    <property type="project" value="TreeGrafter"/>
</dbReference>
<evidence type="ECO:0000256" key="5">
    <source>
        <dbReference type="ARBA" id="ARBA00022989"/>
    </source>
</evidence>
<evidence type="ECO:0000256" key="7">
    <source>
        <dbReference type="SAM" id="Phobius"/>
    </source>
</evidence>
<feature type="transmembrane region" description="Helical" evidence="7">
    <location>
        <begin position="350"/>
        <end position="372"/>
    </location>
</feature>
<dbReference type="PANTHER" id="PTHR30489:SF0">
    <property type="entry name" value="LIPOPROTEIN-RELEASING SYSTEM TRANSMEMBRANE PROTEIN LOLE"/>
    <property type="match status" value="1"/>
</dbReference>
<feature type="transmembrane region" description="Helical" evidence="7">
    <location>
        <begin position="267"/>
        <end position="294"/>
    </location>
</feature>
<feature type="transmembrane region" description="Helical" evidence="7">
    <location>
        <begin position="668"/>
        <end position="689"/>
    </location>
</feature>
<evidence type="ECO:0000256" key="4">
    <source>
        <dbReference type="ARBA" id="ARBA00022692"/>
    </source>
</evidence>
<comment type="subcellular location">
    <subcellularLocation>
        <location evidence="1">Cell membrane</location>
        <topology evidence="1">Multi-pass membrane protein</topology>
    </subcellularLocation>
</comment>
<evidence type="ECO:0000313" key="9">
    <source>
        <dbReference type="EMBL" id="CBA63520.1"/>
    </source>
</evidence>
<dbReference type="Proteomes" id="UP000002068">
    <property type="component" value="Chromosome"/>
</dbReference>
<dbReference type="GO" id="GO:0098797">
    <property type="term" value="C:plasma membrane protein complex"/>
    <property type="evidence" value="ECO:0007669"/>
    <property type="project" value="TreeGrafter"/>
</dbReference>
<reference evidence="9 10" key="1">
    <citation type="journal article" date="2009" name="Genome Biol.">
        <title>Comparative genome and phenotypic analysis of Clostridium difficile 027 strains provides insight into the evolution of a hypervirulent bacterium.</title>
        <authorList>
            <person name="Stabler R.A."/>
            <person name="He M."/>
            <person name="Dawson L."/>
            <person name="Martin M."/>
            <person name="Valiente E."/>
            <person name="Corton C."/>
            <person name="Lawley T.D."/>
            <person name="Sebaihia M."/>
            <person name="Quail M.A."/>
            <person name="Rose G."/>
            <person name="Gerding D.N."/>
            <person name="Gibert M."/>
            <person name="Popoff M.R."/>
            <person name="Parkhill J."/>
            <person name="Dougan G."/>
            <person name="Wren B.W."/>
        </authorList>
    </citation>
    <scope>NUCLEOTIDE SEQUENCE [LARGE SCALE GENOMIC DNA]</scope>
    <source>
        <strain evidence="9 10">CD196</strain>
    </source>
</reference>
<dbReference type="InterPro" id="IPR003838">
    <property type="entry name" value="ABC3_permease_C"/>
</dbReference>
<dbReference type="HOGENOM" id="CLU_010964_1_1_9"/>
<feature type="transmembrane region" description="Helical" evidence="7">
    <location>
        <begin position="423"/>
        <end position="443"/>
    </location>
</feature>
<dbReference type="Pfam" id="PF02687">
    <property type="entry name" value="FtsX"/>
    <property type="match status" value="1"/>
</dbReference>
<feature type="transmembrane region" description="Helical" evidence="7">
    <location>
        <begin position="766"/>
        <end position="790"/>
    </location>
</feature>
<feature type="domain" description="ABC3 transporter permease C-terminal" evidence="8">
    <location>
        <begin position="678"/>
        <end position="794"/>
    </location>
</feature>
<evidence type="ECO:0000256" key="6">
    <source>
        <dbReference type="ARBA" id="ARBA00023136"/>
    </source>
</evidence>
<protein>
    <submittedName>
        <fullName evidence="9">ABC transporter, permease protein</fullName>
    </submittedName>
</protein>
<organism evidence="9 10">
    <name type="scientific">Clostridioides difficile (strain CD196)</name>
    <name type="common">Peptoclostridium difficile</name>
    <dbReference type="NCBI Taxonomy" id="645462"/>
    <lineage>
        <taxon>Bacteria</taxon>
        <taxon>Bacillati</taxon>
        <taxon>Bacillota</taxon>
        <taxon>Clostridia</taxon>
        <taxon>Peptostreptococcales</taxon>
        <taxon>Peptostreptococcaceae</taxon>
        <taxon>Clostridioides</taxon>
    </lineage>
</organism>
<feature type="transmembrane region" description="Helical" evidence="7">
    <location>
        <begin position="323"/>
        <end position="344"/>
    </location>
</feature>
<dbReference type="AlphaFoldDB" id="A0A0H3N3Z4"/>
<proteinExistence type="inferred from homology"/>
<dbReference type="EMBL" id="FN538970">
    <property type="protein sequence ID" value="CBA63520.1"/>
    <property type="molecule type" value="Genomic_DNA"/>
</dbReference>
<evidence type="ECO:0000256" key="1">
    <source>
        <dbReference type="ARBA" id="ARBA00004651"/>
    </source>
</evidence>
<keyword evidence="4 7" id="KW-0812">Transmembrane</keyword>
<feature type="transmembrane region" description="Helical" evidence="7">
    <location>
        <begin position="26"/>
        <end position="47"/>
    </location>
</feature>
<feature type="transmembrane region" description="Helical" evidence="7">
    <location>
        <begin position="727"/>
        <end position="746"/>
    </location>
</feature>
<gene>
    <name evidence="9" type="ordered locus">CD196_1842</name>
</gene>